<proteinExistence type="inferred from homology"/>
<dbReference type="EMBL" id="KV454538">
    <property type="protein sequence ID" value="ODV70500.1"/>
    <property type="molecule type" value="Genomic_DNA"/>
</dbReference>
<accession>A0A1E4RTB1</accession>
<dbReference type="Pfam" id="PF04112">
    <property type="entry name" value="Mak10"/>
    <property type="match status" value="1"/>
</dbReference>
<reference evidence="7" key="1">
    <citation type="submission" date="2016-05" db="EMBL/GenBank/DDBJ databases">
        <title>Comparative genomics of biotechnologically important yeasts.</title>
        <authorList>
            <consortium name="DOE Joint Genome Institute"/>
            <person name="Riley R."/>
            <person name="Haridas S."/>
            <person name="Wolfe K.H."/>
            <person name="Lopes M.R."/>
            <person name="Hittinger C.T."/>
            <person name="Goker M."/>
            <person name="Salamov A."/>
            <person name="Wisecaver J."/>
            <person name="Long T.M."/>
            <person name="Aerts A.L."/>
            <person name="Barry K."/>
            <person name="Choi C."/>
            <person name="Clum A."/>
            <person name="Coughlan A.Y."/>
            <person name="Deshpande S."/>
            <person name="Douglass A.P."/>
            <person name="Hanson S.J."/>
            <person name="Klenk H.-P."/>
            <person name="Labutti K."/>
            <person name="Lapidus A."/>
            <person name="Lindquist E."/>
            <person name="Lipzen A."/>
            <person name="Meier-Kolthoff J.P."/>
            <person name="Ohm R.A."/>
            <person name="Otillar R.P."/>
            <person name="Pangilinan J."/>
            <person name="Peng Y."/>
            <person name="Rokas A."/>
            <person name="Rosa C.A."/>
            <person name="Scheuner C."/>
            <person name="Sibirny A.A."/>
            <person name="Slot J.C."/>
            <person name="Stielow J.B."/>
            <person name="Sun H."/>
            <person name="Kurtzman C.P."/>
            <person name="Blackwell M."/>
            <person name="Grigoriev I.V."/>
            <person name="Jeffries T.W."/>
        </authorList>
    </citation>
    <scope>NUCLEOTIDE SEQUENCE [LARGE SCALE GENOMIC DNA]</scope>
    <source>
        <strain evidence="7">NRRL Y-1933</strain>
    </source>
</reference>
<gene>
    <name evidence="6" type="ORF">HYPBUDRAFT_134015</name>
</gene>
<dbReference type="AlphaFoldDB" id="A0A1E4RTB1"/>
<dbReference type="RefSeq" id="XP_020079567.1">
    <property type="nucleotide sequence ID" value="XM_020219527.1"/>
</dbReference>
<evidence type="ECO:0000313" key="7">
    <source>
        <dbReference type="Proteomes" id="UP000095085"/>
    </source>
</evidence>
<dbReference type="PANTHER" id="PTHR21373">
    <property type="entry name" value="GLUCOSE REPRESSIBLE PROTEIN MAK10"/>
    <property type="match status" value="1"/>
</dbReference>
<dbReference type="InterPro" id="IPR057983">
    <property type="entry name" value="NAA35-like_N"/>
</dbReference>
<evidence type="ECO:0000256" key="3">
    <source>
        <dbReference type="ARBA" id="ARBA00022490"/>
    </source>
</evidence>
<evidence type="ECO:0000259" key="4">
    <source>
        <dbReference type="Pfam" id="PF04112"/>
    </source>
</evidence>
<dbReference type="STRING" id="984485.A0A1E4RTB1"/>
<dbReference type="Proteomes" id="UP000095085">
    <property type="component" value="Unassembled WGS sequence"/>
</dbReference>
<comment type="similarity">
    <text evidence="2">Belongs to the MAK10 family.</text>
</comment>
<dbReference type="GeneID" id="30994077"/>
<dbReference type="OrthoDB" id="269405at2759"/>
<evidence type="ECO:0008006" key="8">
    <source>
        <dbReference type="Google" id="ProtNLM"/>
    </source>
</evidence>
<evidence type="ECO:0000313" key="6">
    <source>
        <dbReference type="EMBL" id="ODV70500.1"/>
    </source>
</evidence>
<feature type="domain" description="NAA35-like TPR repeats" evidence="5">
    <location>
        <begin position="327"/>
        <end position="798"/>
    </location>
</feature>
<dbReference type="GO" id="GO:0031417">
    <property type="term" value="C:NatC complex"/>
    <property type="evidence" value="ECO:0007669"/>
    <property type="project" value="InterPro"/>
</dbReference>
<name>A0A1E4RTB1_9ASCO</name>
<dbReference type="Pfam" id="PF25789">
    <property type="entry name" value="TPR_NAA35"/>
    <property type="match status" value="1"/>
</dbReference>
<evidence type="ECO:0000256" key="2">
    <source>
        <dbReference type="ARBA" id="ARBA00006289"/>
    </source>
</evidence>
<dbReference type="InterPro" id="IPR057982">
    <property type="entry name" value="TPR_NAA35"/>
</dbReference>
<organism evidence="6 7">
    <name type="scientific">Hyphopichia burtonii NRRL Y-1933</name>
    <dbReference type="NCBI Taxonomy" id="984485"/>
    <lineage>
        <taxon>Eukaryota</taxon>
        <taxon>Fungi</taxon>
        <taxon>Dikarya</taxon>
        <taxon>Ascomycota</taxon>
        <taxon>Saccharomycotina</taxon>
        <taxon>Pichiomycetes</taxon>
        <taxon>Debaryomycetaceae</taxon>
        <taxon>Hyphopichia</taxon>
    </lineage>
</organism>
<dbReference type="InterPro" id="IPR007244">
    <property type="entry name" value="Naa35_N"/>
</dbReference>
<feature type="domain" description="NAA35-like N-terminal" evidence="4">
    <location>
        <begin position="26"/>
        <end position="195"/>
    </location>
</feature>
<evidence type="ECO:0000259" key="5">
    <source>
        <dbReference type="Pfam" id="PF25789"/>
    </source>
</evidence>
<keyword evidence="3" id="KW-0963">Cytoplasm</keyword>
<dbReference type="PANTHER" id="PTHR21373:SF0">
    <property type="entry name" value="N-ALPHA-ACETYLTRANSFERASE 35, NATC AUXILIARY SUBUNIT"/>
    <property type="match status" value="1"/>
</dbReference>
<evidence type="ECO:0000256" key="1">
    <source>
        <dbReference type="ARBA" id="ARBA00004496"/>
    </source>
</evidence>
<protein>
    <recommendedName>
        <fullName evidence="8">Mak10-domain-containing protein</fullName>
    </recommendedName>
</protein>
<keyword evidence="7" id="KW-1185">Reference proteome</keyword>
<sequence length="806" mass="93914">MLLDEKEEYVDITKAVFESVEVIKDNHVVQSPLFNMLEGARALEVSNKRLDTGLIALSEDELKFDTYKPQKASSVIGVMNQLVILYMSWLNNSSLPVTVLSCRYVQTFLENYLKHGGDLKKTTFRNERLYGSVPNDDESFEHKLTNTVLRSFVMGLCKIIGFTLTVGMNVLYEEEDLTTRSMDFDYLISIPYETIMYEINNSVLWINSQTGKDEKELELIVQYLRLLQGILSLLSLFVIPINIFNEERPQLIEHDCKFIKESLQLIQTIKSTIESSKYEAPAGVFSMFVQLDCNNPSIPNEIYCLPADEAYTNLTNCFERLLEFIRKLSHIDNFNQLINFLKFDVSQEIDENYSVLARGLFQLFFIRDDRSIVGSSTENITSLTMKYMENFCCLNSNIIRPDYWNSIGGNEEQIATTKTNIMDQLNKLLGDVEAGIHHLILIPGNNRCRQRQLLSRAILIWDTLQASLENLEVELWNNHQIGDKLYNFNEYTKDYEEDEQDLSLSITSFIYYMKLEVMMEVALSGFELDLYKDFEFGQMYWYLWYLSQLMTEHLSTRVDKIQSLKIHYIKNVIPKRLKKLKAGSKKQNLKNYQQYCNTQVLPILEMQSQYNKEYLIPINQAMNLLCDSIRYSFIIYDALKLIQIGNVKTSKFVNQKLLFNLRMKPWSSVGVPTLPTYEQYLNSISTEFLNKYNSESLKLNQIKDILKVIVNKVNQAKEIYNQILKLIESNPLIKNQIISESNSKLNQVNITKWYQSLAKTCVFQSIQLTNLIKTLQEPNFNANDYRIHIQPGYHKYFPQISVIKKT</sequence>
<comment type="subcellular location">
    <subcellularLocation>
        <location evidence="1">Cytoplasm</location>
    </subcellularLocation>
</comment>